<evidence type="ECO:0000313" key="2">
    <source>
        <dbReference type="EMBL" id="CAF9943692.1"/>
    </source>
</evidence>
<reference evidence="2" key="1">
    <citation type="submission" date="2021-03" db="EMBL/GenBank/DDBJ databases">
        <authorList>
            <person name="Tagirdzhanova G."/>
        </authorList>
    </citation>
    <scope>NUCLEOTIDE SEQUENCE</scope>
</reference>
<accession>A0A8H3JAN6</accession>
<keyword evidence="3" id="KW-1185">Reference proteome</keyword>
<feature type="region of interest" description="Disordered" evidence="1">
    <location>
        <begin position="1"/>
        <end position="53"/>
    </location>
</feature>
<feature type="compositionally biased region" description="Basic and acidic residues" evidence="1">
    <location>
        <begin position="40"/>
        <end position="53"/>
    </location>
</feature>
<dbReference type="OrthoDB" id="10421976at2759"/>
<gene>
    <name evidence="2" type="ORF">ALECFALPRED_000966</name>
</gene>
<organism evidence="2 3">
    <name type="scientific">Alectoria fallacina</name>
    <dbReference type="NCBI Taxonomy" id="1903189"/>
    <lineage>
        <taxon>Eukaryota</taxon>
        <taxon>Fungi</taxon>
        <taxon>Dikarya</taxon>
        <taxon>Ascomycota</taxon>
        <taxon>Pezizomycotina</taxon>
        <taxon>Lecanoromycetes</taxon>
        <taxon>OSLEUM clade</taxon>
        <taxon>Lecanoromycetidae</taxon>
        <taxon>Lecanorales</taxon>
        <taxon>Lecanorineae</taxon>
        <taxon>Parmeliaceae</taxon>
        <taxon>Alectoria</taxon>
    </lineage>
</organism>
<evidence type="ECO:0000256" key="1">
    <source>
        <dbReference type="SAM" id="MobiDB-lite"/>
    </source>
</evidence>
<dbReference type="EMBL" id="CAJPDR010001183">
    <property type="protein sequence ID" value="CAF9943692.1"/>
    <property type="molecule type" value="Genomic_DNA"/>
</dbReference>
<proteinExistence type="predicted"/>
<dbReference type="AlphaFoldDB" id="A0A8H3JAN6"/>
<protein>
    <submittedName>
        <fullName evidence="2">Uncharacterized protein</fullName>
    </submittedName>
</protein>
<comment type="caution">
    <text evidence="2">The sequence shown here is derived from an EMBL/GenBank/DDBJ whole genome shotgun (WGS) entry which is preliminary data.</text>
</comment>
<evidence type="ECO:0000313" key="3">
    <source>
        <dbReference type="Proteomes" id="UP000664203"/>
    </source>
</evidence>
<dbReference type="Proteomes" id="UP000664203">
    <property type="component" value="Unassembled WGS sequence"/>
</dbReference>
<name>A0A8H3JAN6_9LECA</name>
<sequence>MTSNQNPPHQPPHRLPSKPPQPMAPPRQTASSSDQPSDAKGGRKEVATELHQATDELASQLHKAADNWQASLVDSILLEVKIVIENIKKDAESHTTQKERIG</sequence>